<accession>A0ACB9ZWR9</accession>
<evidence type="ECO:0000313" key="2">
    <source>
        <dbReference type="Proteomes" id="UP001060085"/>
    </source>
</evidence>
<reference evidence="2" key="1">
    <citation type="journal article" date="2023" name="Nat. Plants">
        <title>Single-cell RNA sequencing provides a high-resolution roadmap for understanding the multicellular compartmentation of specialized metabolism.</title>
        <authorList>
            <person name="Sun S."/>
            <person name="Shen X."/>
            <person name="Li Y."/>
            <person name="Li Y."/>
            <person name="Wang S."/>
            <person name="Li R."/>
            <person name="Zhang H."/>
            <person name="Shen G."/>
            <person name="Guo B."/>
            <person name="Wei J."/>
            <person name="Xu J."/>
            <person name="St-Pierre B."/>
            <person name="Chen S."/>
            <person name="Sun C."/>
        </authorList>
    </citation>
    <scope>NUCLEOTIDE SEQUENCE [LARGE SCALE GENOMIC DNA]</scope>
</reference>
<protein>
    <submittedName>
        <fullName evidence="1">Uncharacterized protein</fullName>
    </submittedName>
</protein>
<dbReference type="EMBL" id="CM044707">
    <property type="protein sequence ID" value="KAI5653067.1"/>
    <property type="molecule type" value="Genomic_DNA"/>
</dbReference>
<gene>
    <name evidence="1" type="ORF">M9H77_30254</name>
</gene>
<sequence length="321" mass="35855">MNFVMKQLYGENRNNERLPNASKTVRESRKRKHSDAKTDKCSLNGESGCKDMERKKVTCQNREIGRLGKVDGHFIDGNIFVNDVERIIGQKKGNTEIGLLLKKGNVDEEAEELSLNVSNSPIAVFDLKEDLLKMRSYDWEFKDKFTFCCTSNAFSPLGENVVTMEDREVPHSLESRVNQFNGKAGQDAEGINSLASCLQVLPSAFRNAVKETVTEAMDAWFKGNNIKFNKESRVQDGIEKEVEETSTETCLSELPQGSIHKGLRVKALGANVDKRGYNIERSPYKGVSHKGVDANVEGVGTTIRSPYKGVESTKQSPYKGF</sequence>
<name>A0ACB9ZWR9_CATRO</name>
<evidence type="ECO:0000313" key="1">
    <source>
        <dbReference type="EMBL" id="KAI5653067.1"/>
    </source>
</evidence>
<comment type="caution">
    <text evidence="1">The sequence shown here is derived from an EMBL/GenBank/DDBJ whole genome shotgun (WGS) entry which is preliminary data.</text>
</comment>
<organism evidence="1 2">
    <name type="scientific">Catharanthus roseus</name>
    <name type="common">Madagascar periwinkle</name>
    <name type="synonym">Vinca rosea</name>
    <dbReference type="NCBI Taxonomy" id="4058"/>
    <lineage>
        <taxon>Eukaryota</taxon>
        <taxon>Viridiplantae</taxon>
        <taxon>Streptophyta</taxon>
        <taxon>Embryophyta</taxon>
        <taxon>Tracheophyta</taxon>
        <taxon>Spermatophyta</taxon>
        <taxon>Magnoliopsida</taxon>
        <taxon>eudicotyledons</taxon>
        <taxon>Gunneridae</taxon>
        <taxon>Pentapetalae</taxon>
        <taxon>asterids</taxon>
        <taxon>lamiids</taxon>
        <taxon>Gentianales</taxon>
        <taxon>Apocynaceae</taxon>
        <taxon>Rauvolfioideae</taxon>
        <taxon>Vinceae</taxon>
        <taxon>Catharanthinae</taxon>
        <taxon>Catharanthus</taxon>
    </lineage>
</organism>
<proteinExistence type="predicted"/>
<dbReference type="Proteomes" id="UP001060085">
    <property type="component" value="Linkage Group LG07"/>
</dbReference>
<keyword evidence="2" id="KW-1185">Reference proteome</keyword>